<evidence type="ECO:0000256" key="1">
    <source>
        <dbReference type="SAM" id="Coils"/>
    </source>
</evidence>
<proteinExistence type="predicted"/>
<feature type="coiled-coil region" evidence="1">
    <location>
        <begin position="268"/>
        <end position="302"/>
    </location>
</feature>
<dbReference type="EMBL" id="CAADRA010005560">
    <property type="protein sequence ID" value="VFT91197.1"/>
    <property type="molecule type" value="Genomic_DNA"/>
</dbReference>
<keyword evidence="1" id="KW-0175">Coiled coil</keyword>
<evidence type="ECO:0000313" key="3">
    <source>
        <dbReference type="EMBL" id="KAF0694776.1"/>
    </source>
</evidence>
<sequence length="337" mass="36613">MAVMGSKRHSTTRLDNLVELPEVAMNQDDGDYNAPLLSRVLPLLSPIKSKPVPGGYLAQFLTEQAKKSVVPSPTKAAKNARASPPKPRVSPTSTSSPKHTSSTKATLSSPPPDPPPRKHKRRESANHMPMRTYAVHELERIAAKLNVKDAKQMLVCFDQRHKLSSDVDAMHAKIAAYRQAGEKERARQVLLRGQIESAQAMLPQCQDQKATREAQRRVLDDAIASTTAELTQLKKTLAATDADAKAMAATLHTTTTSLHRHAALAQELRDVRRQSAAAAERLRQTKDALLDAETQCAAALAEMAQQTTDVATVRAIVRSSTRNILTCTCVAAAGGRM</sequence>
<organism evidence="4 5">
    <name type="scientific">Aphanomyces stellatus</name>
    <dbReference type="NCBI Taxonomy" id="120398"/>
    <lineage>
        <taxon>Eukaryota</taxon>
        <taxon>Sar</taxon>
        <taxon>Stramenopiles</taxon>
        <taxon>Oomycota</taxon>
        <taxon>Saprolegniomycetes</taxon>
        <taxon>Saprolegniales</taxon>
        <taxon>Verrucalvaceae</taxon>
        <taxon>Aphanomyces</taxon>
    </lineage>
</organism>
<keyword evidence="5" id="KW-1185">Reference proteome</keyword>
<accession>A0A485L2Y2</accession>
<evidence type="ECO:0000256" key="2">
    <source>
        <dbReference type="SAM" id="MobiDB-lite"/>
    </source>
</evidence>
<evidence type="ECO:0000313" key="4">
    <source>
        <dbReference type="EMBL" id="VFT91197.1"/>
    </source>
</evidence>
<dbReference type="Proteomes" id="UP000332933">
    <property type="component" value="Unassembled WGS sequence"/>
</dbReference>
<feature type="compositionally biased region" description="Low complexity" evidence="2">
    <location>
        <begin position="90"/>
        <end position="104"/>
    </location>
</feature>
<reference evidence="4 5" key="1">
    <citation type="submission" date="2019-03" db="EMBL/GenBank/DDBJ databases">
        <authorList>
            <person name="Gaulin E."/>
            <person name="Dumas B."/>
        </authorList>
    </citation>
    <scope>NUCLEOTIDE SEQUENCE [LARGE SCALE GENOMIC DNA]</scope>
    <source>
        <strain evidence="4">CBS 568.67</strain>
    </source>
</reference>
<dbReference type="OrthoDB" id="85207at2759"/>
<reference evidence="3" key="2">
    <citation type="submission" date="2019-06" db="EMBL/GenBank/DDBJ databases">
        <title>Genomics analysis of Aphanomyces spp. identifies a new class of oomycete effector associated with host adaptation.</title>
        <authorList>
            <person name="Gaulin E."/>
        </authorList>
    </citation>
    <scope>NUCLEOTIDE SEQUENCE</scope>
    <source>
        <strain evidence="3">CBS 578.67</strain>
    </source>
</reference>
<gene>
    <name evidence="4" type="primary">Aste57867_14374</name>
    <name evidence="3" type="ORF">As57867_014320</name>
    <name evidence="4" type="ORF">ASTE57867_14374</name>
</gene>
<protein>
    <submittedName>
        <fullName evidence="4">Aste57867_14374 protein</fullName>
    </submittedName>
</protein>
<dbReference type="EMBL" id="VJMH01005539">
    <property type="protein sequence ID" value="KAF0694776.1"/>
    <property type="molecule type" value="Genomic_DNA"/>
</dbReference>
<name>A0A485L2Y2_9STRA</name>
<evidence type="ECO:0000313" key="5">
    <source>
        <dbReference type="Proteomes" id="UP000332933"/>
    </source>
</evidence>
<dbReference type="AlphaFoldDB" id="A0A485L2Y2"/>
<feature type="region of interest" description="Disordered" evidence="2">
    <location>
        <begin position="65"/>
        <end position="128"/>
    </location>
</feature>